<accession>A0A5N5SV09</accession>
<comment type="similarity">
    <text evidence="3 11">Belongs to the Mediator complex subunit 31 family.</text>
</comment>
<keyword evidence="10 11" id="KW-0539">Nucleus</keyword>
<reference evidence="14 15" key="1">
    <citation type="journal article" date="2019" name="PLoS Biol.">
        <title>Sex chromosomes control vertical transmission of feminizing Wolbachia symbionts in an isopod.</title>
        <authorList>
            <person name="Becking T."/>
            <person name="Chebbi M.A."/>
            <person name="Giraud I."/>
            <person name="Moumen B."/>
            <person name="Laverre T."/>
            <person name="Caubet Y."/>
            <person name="Peccoud J."/>
            <person name="Gilbert C."/>
            <person name="Cordaux R."/>
        </authorList>
    </citation>
    <scope>NUCLEOTIDE SEQUENCE [LARGE SCALE GENOMIC DNA]</scope>
    <source>
        <strain evidence="14">ANa2</strain>
        <tissue evidence="14">Whole body excluding digestive tract and cuticle</tissue>
    </source>
</reference>
<protein>
    <recommendedName>
        <fullName evidence="4 11">Mediator of RNA polymerase II transcription subunit 31</fullName>
    </recommendedName>
</protein>
<dbReference type="InterPro" id="IPR003653">
    <property type="entry name" value="Peptidase_C48_C"/>
</dbReference>
<dbReference type="Pfam" id="PF05669">
    <property type="entry name" value="Med31"/>
    <property type="match status" value="1"/>
</dbReference>
<evidence type="ECO:0000256" key="3">
    <source>
        <dbReference type="ARBA" id="ARBA00006378"/>
    </source>
</evidence>
<dbReference type="FunFam" id="1.10.10.1340:FF:000001">
    <property type="entry name" value="Mediator of RNA polymerase II transcription subunit 31"/>
    <property type="match status" value="1"/>
</dbReference>
<dbReference type="InterPro" id="IPR038765">
    <property type="entry name" value="Papain-like_cys_pep_sf"/>
</dbReference>
<comment type="subunit">
    <text evidence="11">Component of the Mediator complex.</text>
</comment>
<dbReference type="GO" id="GO:0003712">
    <property type="term" value="F:transcription coregulator activity"/>
    <property type="evidence" value="ECO:0007669"/>
    <property type="project" value="InterPro"/>
</dbReference>
<dbReference type="Gene3D" id="1.10.10.1340">
    <property type="entry name" value="Mediator of RNA polymerase II, submodule Med31 (Soh1)"/>
    <property type="match status" value="1"/>
</dbReference>
<evidence type="ECO:0000256" key="8">
    <source>
        <dbReference type="ARBA" id="ARBA00023159"/>
    </source>
</evidence>
<dbReference type="PANTHER" id="PTHR13186">
    <property type="entry name" value="MEDIATOR OF RNA POLYMERASE II TRANSCRIPTION SUBUNIT 31"/>
    <property type="match status" value="1"/>
</dbReference>
<keyword evidence="15" id="KW-1185">Reference proteome</keyword>
<evidence type="ECO:0000256" key="1">
    <source>
        <dbReference type="ARBA" id="ARBA00004123"/>
    </source>
</evidence>
<evidence type="ECO:0000256" key="12">
    <source>
        <dbReference type="SAM" id="MobiDB-lite"/>
    </source>
</evidence>
<comment type="caution">
    <text evidence="14">The sequence shown here is derived from an EMBL/GenBank/DDBJ whole genome shotgun (WGS) entry which is preliminary data.</text>
</comment>
<comment type="function">
    <text evidence="11">Component of the Mediator complex, a coactivator involved in the regulated transcription of nearly all RNA polymerase II-dependent genes. Mediator functions as a bridge to convey information from gene-specific regulatory proteins to the basal RNA polymerase II transcription machinery. Mediator is recruited to promoters by direct interactions with regulatory proteins and serves as a scaffold for the assembly of a functional preinitiation complex with RNA polymerase II and the general transcription factors.</text>
</comment>
<dbReference type="PROSITE" id="PS50600">
    <property type="entry name" value="ULP_PROTEASE"/>
    <property type="match status" value="1"/>
</dbReference>
<evidence type="ECO:0000256" key="7">
    <source>
        <dbReference type="ARBA" id="ARBA00023015"/>
    </source>
</evidence>
<evidence type="ECO:0000256" key="2">
    <source>
        <dbReference type="ARBA" id="ARBA00005234"/>
    </source>
</evidence>
<dbReference type="InterPro" id="IPR038089">
    <property type="entry name" value="Med31_sf"/>
</dbReference>
<organism evidence="14 15">
    <name type="scientific">Armadillidium nasatum</name>
    <dbReference type="NCBI Taxonomy" id="96803"/>
    <lineage>
        <taxon>Eukaryota</taxon>
        <taxon>Metazoa</taxon>
        <taxon>Ecdysozoa</taxon>
        <taxon>Arthropoda</taxon>
        <taxon>Crustacea</taxon>
        <taxon>Multicrustacea</taxon>
        <taxon>Malacostraca</taxon>
        <taxon>Eumalacostraca</taxon>
        <taxon>Peracarida</taxon>
        <taxon>Isopoda</taxon>
        <taxon>Oniscidea</taxon>
        <taxon>Crinocheta</taxon>
        <taxon>Armadillidiidae</taxon>
        <taxon>Armadillidium</taxon>
    </lineage>
</organism>
<dbReference type="GO" id="GO:0006355">
    <property type="term" value="P:regulation of DNA-templated transcription"/>
    <property type="evidence" value="ECO:0007669"/>
    <property type="project" value="InterPro"/>
</dbReference>
<evidence type="ECO:0000256" key="6">
    <source>
        <dbReference type="ARBA" id="ARBA00022801"/>
    </source>
</evidence>
<feature type="domain" description="Ubiquitin-like protease family profile" evidence="13">
    <location>
        <begin position="175"/>
        <end position="336"/>
    </location>
</feature>
<dbReference type="SUPFAM" id="SSF54001">
    <property type="entry name" value="Cysteine proteinases"/>
    <property type="match status" value="1"/>
</dbReference>
<proteinExistence type="inferred from homology"/>
<evidence type="ECO:0000256" key="11">
    <source>
        <dbReference type="RuleBase" id="RU364129"/>
    </source>
</evidence>
<evidence type="ECO:0000259" key="13">
    <source>
        <dbReference type="PROSITE" id="PS50600"/>
    </source>
</evidence>
<dbReference type="Gene3D" id="3.40.395.10">
    <property type="entry name" value="Adenoviral Proteinase, Chain A"/>
    <property type="match status" value="1"/>
</dbReference>
<feature type="compositionally biased region" description="Polar residues" evidence="12">
    <location>
        <begin position="149"/>
        <end position="161"/>
    </location>
</feature>
<dbReference type="AlphaFoldDB" id="A0A5N5SV09"/>
<dbReference type="GO" id="GO:0016592">
    <property type="term" value="C:mediator complex"/>
    <property type="evidence" value="ECO:0007669"/>
    <property type="project" value="InterPro"/>
</dbReference>
<gene>
    <name evidence="14" type="ORF">Anas_10822</name>
</gene>
<evidence type="ECO:0000313" key="14">
    <source>
        <dbReference type="EMBL" id="KAB7497755.1"/>
    </source>
</evidence>
<keyword evidence="8 11" id="KW-0010">Activator</keyword>
<evidence type="ECO:0000256" key="10">
    <source>
        <dbReference type="ARBA" id="ARBA00023242"/>
    </source>
</evidence>
<dbReference type="EMBL" id="SEYY01019942">
    <property type="protein sequence ID" value="KAB7497755.1"/>
    <property type="molecule type" value="Genomic_DNA"/>
</dbReference>
<comment type="similarity">
    <text evidence="2">Belongs to the peptidase C48 family.</text>
</comment>
<name>A0A5N5SV09_9CRUS</name>
<dbReference type="InterPro" id="IPR008831">
    <property type="entry name" value="Mediator_Med31"/>
</dbReference>
<feature type="region of interest" description="Disordered" evidence="12">
    <location>
        <begin position="140"/>
        <end position="161"/>
    </location>
</feature>
<evidence type="ECO:0000313" key="15">
    <source>
        <dbReference type="Proteomes" id="UP000326759"/>
    </source>
</evidence>
<evidence type="ECO:0000256" key="5">
    <source>
        <dbReference type="ARBA" id="ARBA00022670"/>
    </source>
</evidence>
<evidence type="ECO:0000256" key="9">
    <source>
        <dbReference type="ARBA" id="ARBA00023163"/>
    </source>
</evidence>
<dbReference type="GO" id="GO:0008234">
    <property type="term" value="F:cysteine-type peptidase activity"/>
    <property type="evidence" value="ECO:0007669"/>
    <property type="project" value="InterPro"/>
</dbReference>
<evidence type="ECO:0000256" key="4">
    <source>
        <dbReference type="ARBA" id="ARBA00019660"/>
    </source>
</evidence>
<dbReference type="Proteomes" id="UP000326759">
    <property type="component" value="Unassembled WGS sequence"/>
</dbReference>
<keyword evidence="6" id="KW-0378">Hydrolase</keyword>
<dbReference type="Pfam" id="PF02902">
    <property type="entry name" value="Peptidase_C48"/>
    <property type="match status" value="1"/>
</dbReference>
<sequence>MTFELKKHEDFEFILNCSYIVETEDTKKLRFQVELEFVQCLANPNYVNFLAQRGYFKEKTFINYLKYLLYWKEPEYAKFLKYPMCLYYLDLLQYESFRKEIINAQCCKFIDDQMLLHWQHYTRKRMKFIGISGLLSEEDSDSSSSASDTPVSQALSEPSATSNMPDKIILRFYDSIIHESDLKLLEGRNWLNDSLISFWFEHLHHNVFYGRSDLLFISPEVTQLIKMGDQCELPLFLDPLNARYRRYIFLPVNNNSSLVSSGGSHWSLLVYSKYDQKWFHYDSQKGSNYRDARSLVYRINSYMNRYSSATLEDAECSQQDNSYDCGAFVMLHAQKVAENATKSLDLGTCLVQRSEAYKMREVIFDLINRLKR</sequence>
<keyword evidence="5" id="KW-0645">Protease</keyword>
<keyword evidence="7 11" id="KW-0805">Transcription regulation</keyword>
<dbReference type="OrthoDB" id="5065855at2759"/>
<dbReference type="GO" id="GO:0006508">
    <property type="term" value="P:proteolysis"/>
    <property type="evidence" value="ECO:0007669"/>
    <property type="project" value="UniProtKB-KW"/>
</dbReference>
<keyword evidence="9 11" id="KW-0804">Transcription</keyword>
<comment type="subcellular location">
    <subcellularLocation>
        <location evidence="1 11">Nucleus</location>
    </subcellularLocation>
</comment>